<dbReference type="AlphaFoldDB" id="A0A0R0CE68"/>
<evidence type="ECO:0000256" key="13">
    <source>
        <dbReference type="ARBA" id="ARBA00023235"/>
    </source>
</evidence>
<dbReference type="FunFam" id="3.40.190.10:FF:000029">
    <property type="entry name" value="Chorismate mutase/Prephenate dehydratase"/>
    <property type="match status" value="1"/>
</dbReference>
<dbReference type="InterPro" id="IPR001086">
    <property type="entry name" value="Preph_deHydtase"/>
</dbReference>
<comment type="function">
    <text evidence="2">Catalyzes the Claisen rearrangement of chorismate to prephenate and the decarboxylation/dehydration of prephenate to phenylpyruvate.</text>
</comment>
<keyword evidence="13" id="KW-0413">Isomerase</keyword>
<feature type="domain" description="ACT" evidence="23">
    <location>
        <begin position="332"/>
        <end position="409"/>
    </location>
</feature>
<evidence type="ECO:0000256" key="6">
    <source>
        <dbReference type="ARBA" id="ARBA00012404"/>
    </source>
</evidence>
<comment type="caution">
    <text evidence="24">The sequence shown here is derived from an EMBL/GenBank/DDBJ whole genome shotgun (WGS) entry which is preliminary data.</text>
</comment>
<dbReference type="PROSITE" id="PS51168">
    <property type="entry name" value="CHORISMATE_MUT_2"/>
    <property type="match status" value="1"/>
</dbReference>
<dbReference type="CDD" id="cd13630">
    <property type="entry name" value="PBP2_PDT_1"/>
    <property type="match status" value="1"/>
</dbReference>
<dbReference type="EC" id="5.4.99.5" evidence="6"/>
<dbReference type="InterPro" id="IPR002912">
    <property type="entry name" value="ACT_dom"/>
</dbReference>
<keyword evidence="9" id="KW-0963">Cytoplasm</keyword>
<evidence type="ECO:0000313" key="24">
    <source>
        <dbReference type="EMBL" id="KRG67222.1"/>
    </source>
</evidence>
<dbReference type="Gene3D" id="3.30.70.260">
    <property type="match status" value="1"/>
</dbReference>
<feature type="region of interest" description="Disordered" evidence="20">
    <location>
        <begin position="1"/>
        <end position="44"/>
    </location>
</feature>
<gene>
    <name evidence="24" type="ORF">ABB27_10165</name>
</gene>
<keyword evidence="25" id="KW-1185">Reference proteome</keyword>
<evidence type="ECO:0000256" key="3">
    <source>
        <dbReference type="ARBA" id="ARBA00004496"/>
    </source>
</evidence>
<dbReference type="RefSeq" id="WP_057628585.1">
    <property type="nucleotide sequence ID" value="NZ_LDJJ01000033.1"/>
</dbReference>
<evidence type="ECO:0000256" key="5">
    <source>
        <dbReference type="ARBA" id="ARBA00004817"/>
    </source>
</evidence>
<dbReference type="InterPro" id="IPR045865">
    <property type="entry name" value="ACT-like_dom_sf"/>
</dbReference>
<dbReference type="UniPathway" id="UPA00120">
    <property type="reaction ID" value="UER00203"/>
</dbReference>
<dbReference type="EC" id="4.2.1.51" evidence="7"/>
<keyword evidence="14" id="KW-0456">Lyase</keyword>
<dbReference type="CDD" id="cd04905">
    <property type="entry name" value="ACT_CM-PDT"/>
    <property type="match status" value="1"/>
</dbReference>
<evidence type="ECO:0000256" key="16">
    <source>
        <dbReference type="ARBA" id="ARBA00031175"/>
    </source>
</evidence>
<dbReference type="InterPro" id="IPR002701">
    <property type="entry name" value="CM_II_prokaryot"/>
</dbReference>
<dbReference type="Gene3D" id="3.40.190.10">
    <property type="entry name" value="Periplasmic binding protein-like II"/>
    <property type="match status" value="2"/>
</dbReference>
<dbReference type="PROSITE" id="PS51671">
    <property type="entry name" value="ACT"/>
    <property type="match status" value="1"/>
</dbReference>
<evidence type="ECO:0000313" key="25">
    <source>
        <dbReference type="Proteomes" id="UP000051863"/>
    </source>
</evidence>
<dbReference type="OrthoDB" id="9802281at2"/>
<dbReference type="PATRIC" id="fig|405446.3.peg.1517"/>
<dbReference type="FunFam" id="1.20.59.10:FF:000004">
    <property type="entry name" value="Prephenate dehydratase"/>
    <property type="match status" value="1"/>
</dbReference>
<keyword evidence="10" id="KW-0028">Amino-acid biosynthesis</keyword>
<dbReference type="GO" id="GO:0005737">
    <property type="term" value="C:cytoplasm"/>
    <property type="evidence" value="ECO:0007669"/>
    <property type="project" value="UniProtKB-SubCell"/>
</dbReference>
<dbReference type="InterPro" id="IPR036979">
    <property type="entry name" value="CM_dom_sf"/>
</dbReference>
<name>A0A0R0CE68_9GAMM</name>
<comment type="pathway">
    <text evidence="4">Amino-acid biosynthesis; L-phenylalanine biosynthesis; phenylpyruvate from prephenate: step 1/1.</text>
</comment>
<dbReference type="UniPathway" id="UPA00121">
    <property type="reaction ID" value="UER00345"/>
</dbReference>
<evidence type="ECO:0000256" key="1">
    <source>
        <dbReference type="ARBA" id="ARBA00000824"/>
    </source>
</evidence>
<evidence type="ECO:0000256" key="17">
    <source>
        <dbReference type="ARBA" id="ARBA00031520"/>
    </source>
</evidence>
<comment type="subcellular location">
    <subcellularLocation>
        <location evidence="3">Cytoplasm</location>
    </subcellularLocation>
</comment>
<feature type="domain" description="Chorismate mutase" evidence="21">
    <location>
        <begin position="52"/>
        <end position="144"/>
    </location>
</feature>
<evidence type="ECO:0000256" key="4">
    <source>
        <dbReference type="ARBA" id="ARBA00004741"/>
    </source>
</evidence>
<dbReference type="NCBIfam" id="NF008865">
    <property type="entry name" value="PRK11898.1"/>
    <property type="match status" value="1"/>
</dbReference>
<dbReference type="GO" id="GO:0009094">
    <property type="term" value="P:L-phenylalanine biosynthetic process"/>
    <property type="evidence" value="ECO:0007669"/>
    <property type="project" value="UniProtKB-UniPathway"/>
</dbReference>
<dbReference type="PIRSF" id="PIRSF001500">
    <property type="entry name" value="Chor_mut_pdt_Ppr"/>
    <property type="match status" value="1"/>
</dbReference>
<dbReference type="SUPFAM" id="SSF53850">
    <property type="entry name" value="Periplasmic binding protein-like II"/>
    <property type="match status" value="1"/>
</dbReference>
<evidence type="ECO:0000256" key="8">
    <source>
        <dbReference type="ARBA" id="ARBA00014401"/>
    </source>
</evidence>
<evidence type="ECO:0000256" key="2">
    <source>
        <dbReference type="ARBA" id="ARBA00002364"/>
    </source>
</evidence>
<dbReference type="GO" id="GO:0046417">
    <property type="term" value="P:chorismate metabolic process"/>
    <property type="evidence" value="ECO:0007669"/>
    <property type="project" value="InterPro"/>
</dbReference>
<evidence type="ECO:0000256" key="14">
    <source>
        <dbReference type="ARBA" id="ARBA00023239"/>
    </source>
</evidence>
<comment type="pathway">
    <text evidence="5">Metabolic intermediate biosynthesis; prephenate biosynthesis; prephenate from chorismate: step 1/1.</text>
</comment>
<dbReference type="Pfam" id="PF01817">
    <property type="entry name" value="CM_2"/>
    <property type="match status" value="1"/>
</dbReference>
<sequence length="413" mass="44726">MATKPSKNASKTPPAAATKSVAKKAAANKAPAKKAAVKPAAASKKKAADSLTVAKPVLSDVRAKIDQIDRSIQALIAERANFAHQVGKAKGKLAAAVDYYRPEREAQVLRMVVDRNEGPLSDEVLVHVYREIMSACLAQQEPLKIGYLGPEGTFSQQAVLKHFGRSAMGLPMASIEEVFQEVEAGNADFGVVPVENSGQGTIQITLDMFLTSNLKICGEVELRVQQFLMSRSGRIEDIERIYAHPQSFMQTSAWLRANLPKAEKIPVSSNAEGARRARNAEDAAAIGGESAGHVYGLKKVVTKPIQNDADNTTRFLVIGRQLFPSSGHDRTSVLVFIHDKPGALFDVLSPFARHGISMNRIESRPSHQAKWEYGFFIDLAGHIEDESMQAALAELKAHSAQIKVLGSYPVAVP</sequence>
<dbReference type="PANTHER" id="PTHR21022">
    <property type="entry name" value="PREPHENATE DEHYDRATASE P PROTEIN"/>
    <property type="match status" value="1"/>
</dbReference>
<dbReference type="SMART" id="SM00830">
    <property type="entry name" value="CM_2"/>
    <property type="match status" value="1"/>
</dbReference>
<evidence type="ECO:0000259" key="21">
    <source>
        <dbReference type="PROSITE" id="PS51168"/>
    </source>
</evidence>
<evidence type="ECO:0000256" key="11">
    <source>
        <dbReference type="ARBA" id="ARBA00023141"/>
    </source>
</evidence>
<dbReference type="GO" id="GO:0004664">
    <property type="term" value="F:prephenate dehydratase activity"/>
    <property type="evidence" value="ECO:0007669"/>
    <property type="project" value="UniProtKB-EC"/>
</dbReference>
<proteinExistence type="predicted"/>
<keyword evidence="12" id="KW-0584">Phenylalanine biosynthesis</keyword>
<dbReference type="Pfam" id="PF01842">
    <property type="entry name" value="ACT"/>
    <property type="match status" value="1"/>
</dbReference>
<dbReference type="InterPro" id="IPR008242">
    <property type="entry name" value="Chor_mutase/pphenate_deHydtase"/>
</dbReference>
<evidence type="ECO:0000256" key="19">
    <source>
        <dbReference type="PIRSR" id="PIRSR001500-2"/>
    </source>
</evidence>
<protein>
    <recommendedName>
        <fullName evidence="8">Bifunctional chorismate mutase/prephenate dehydratase</fullName>
        <ecNumber evidence="7">4.2.1.51</ecNumber>
        <ecNumber evidence="6">5.4.99.5</ecNumber>
    </recommendedName>
    <alternativeName>
        <fullName evidence="17">Chorismate mutase-prephenate dehydratase</fullName>
    </alternativeName>
    <alternativeName>
        <fullName evidence="16">p-protein</fullName>
    </alternativeName>
</protein>
<accession>A0A0R0CE68</accession>
<dbReference type="SUPFAM" id="SSF48600">
    <property type="entry name" value="Chorismate mutase II"/>
    <property type="match status" value="1"/>
</dbReference>
<dbReference type="PANTHER" id="PTHR21022:SF19">
    <property type="entry name" value="PREPHENATE DEHYDRATASE-RELATED"/>
    <property type="match status" value="1"/>
</dbReference>
<dbReference type="EMBL" id="LDJJ01000033">
    <property type="protein sequence ID" value="KRG67222.1"/>
    <property type="molecule type" value="Genomic_DNA"/>
</dbReference>
<evidence type="ECO:0000259" key="23">
    <source>
        <dbReference type="PROSITE" id="PS51671"/>
    </source>
</evidence>
<dbReference type="PROSITE" id="PS51171">
    <property type="entry name" value="PREPHENATE_DEHYDR_3"/>
    <property type="match status" value="1"/>
</dbReference>
<comment type="catalytic activity">
    <reaction evidence="18">
        <text>prephenate + H(+) = 3-phenylpyruvate + CO2 + H2O</text>
        <dbReference type="Rhea" id="RHEA:21648"/>
        <dbReference type="ChEBI" id="CHEBI:15377"/>
        <dbReference type="ChEBI" id="CHEBI:15378"/>
        <dbReference type="ChEBI" id="CHEBI:16526"/>
        <dbReference type="ChEBI" id="CHEBI:18005"/>
        <dbReference type="ChEBI" id="CHEBI:29934"/>
        <dbReference type="EC" id="4.2.1.51"/>
    </reaction>
</comment>
<evidence type="ECO:0000256" key="9">
    <source>
        <dbReference type="ARBA" id="ARBA00022490"/>
    </source>
</evidence>
<dbReference type="SUPFAM" id="SSF55021">
    <property type="entry name" value="ACT-like"/>
    <property type="match status" value="1"/>
</dbReference>
<keyword evidence="11" id="KW-0057">Aromatic amino acid biosynthesis</keyword>
<evidence type="ECO:0000256" key="7">
    <source>
        <dbReference type="ARBA" id="ARBA00013147"/>
    </source>
</evidence>
<evidence type="ECO:0000256" key="18">
    <source>
        <dbReference type="ARBA" id="ARBA00047848"/>
    </source>
</evidence>
<dbReference type="Pfam" id="PF00800">
    <property type="entry name" value="PDT"/>
    <property type="match status" value="1"/>
</dbReference>
<comment type="catalytic activity">
    <reaction evidence="1">
        <text>chorismate = prephenate</text>
        <dbReference type="Rhea" id="RHEA:13897"/>
        <dbReference type="ChEBI" id="CHEBI:29748"/>
        <dbReference type="ChEBI" id="CHEBI:29934"/>
        <dbReference type="EC" id="5.4.99.5"/>
    </reaction>
</comment>
<dbReference type="Gene3D" id="1.20.59.10">
    <property type="entry name" value="Chorismate mutase"/>
    <property type="match status" value="1"/>
</dbReference>
<dbReference type="GO" id="GO:0004106">
    <property type="term" value="F:chorismate mutase activity"/>
    <property type="evidence" value="ECO:0007669"/>
    <property type="project" value="UniProtKB-EC"/>
</dbReference>
<dbReference type="InterPro" id="IPR010957">
    <property type="entry name" value="G/b/e-P-prot_chorismate_mutase"/>
</dbReference>
<evidence type="ECO:0000256" key="10">
    <source>
        <dbReference type="ARBA" id="ARBA00022605"/>
    </source>
</evidence>
<dbReference type="Proteomes" id="UP000051863">
    <property type="component" value="Unassembled WGS sequence"/>
</dbReference>
<evidence type="ECO:0000256" key="12">
    <source>
        <dbReference type="ARBA" id="ARBA00023222"/>
    </source>
</evidence>
<dbReference type="NCBIfam" id="TIGR01807">
    <property type="entry name" value="CM_P2"/>
    <property type="match status" value="1"/>
</dbReference>
<evidence type="ECO:0000259" key="22">
    <source>
        <dbReference type="PROSITE" id="PS51171"/>
    </source>
</evidence>
<feature type="domain" description="Prephenate dehydratase" evidence="22">
    <location>
        <begin position="144"/>
        <end position="320"/>
    </location>
</feature>
<evidence type="ECO:0000256" key="20">
    <source>
        <dbReference type="SAM" id="MobiDB-lite"/>
    </source>
</evidence>
<feature type="compositionally biased region" description="Low complexity" evidence="20">
    <location>
        <begin position="11"/>
        <end position="30"/>
    </location>
</feature>
<dbReference type="FunFam" id="3.30.70.260:FF:000012">
    <property type="entry name" value="Prephenate dehydratase"/>
    <property type="match status" value="1"/>
</dbReference>
<organism evidence="24 25">
    <name type="scientific">Stenotrophomonas terrae</name>
    <dbReference type="NCBI Taxonomy" id="405446"/>
    <lineage>
        <taxon>Bacteria</taxon>
        <taxon>Pseudomonadati</taxon>
        <taxon>Pseudomonadota</taxon>
        <taxon>Gammaproteobacteria</taxon>
        <taxon>Lysobacterales</taxon>
        <taxon>Lysobacteraceae</taxon>
        <taxon>Stenotrophomonas</taxon>
    </lineage>
</organism>
<feature type="site" description="Essential for prephenate dehydratase activity" evidence="19">
    <location>
        <position position="313"/>
    </location>
</feature>
<dbReference type="InterPro" id="IPR036263">
    <property type="entry name" value="Chorismate_II_sf"/>
</dbReference>
<feature type="compositionally biased region" description="Polar residues" evidence="20">
    <location>
        <begin position="1"/>
        <end position="10"/>
    </location>
</feature>
<keyword evidence="15" id="KW-0511">Multifunctional enzyme</keyword>
<evidence type="ECO:0000256" key="15">
    <source>
        <dbReference type="ARBA" id="ARBA00023268"/>
    </source>
</evidence>
<reference evidence="24 25" key="1">
    <citation type="submission" date="2015-05" db="EMBL/GenBank/DDBJ databases">
        <title>Genome sequencing and analysis of members of genus Stenotrophomonas.</title>
        <authorList>
            <person name="Patil P.P."/>
            <person name="Midha S."/>
            <person name="Patil P.B."/>
        </authorList>
    </citation>
    <scope>NUCLEOTIDE SEQUENCE [LARGE SCALE GENOMIC DNA]</scope>
    <source>
        <strain evidence="24 25">DSM 18941</strain>
    </source>
</reference>